<organism evidence="1">
    <name type="scientific">Dulem virus 42</name>
    <dbReference type="NCBI Taxonomy" id="3145760"/>
    <lineage>
        <taxon>Viruses</taxon>
        <taxon>Duplodnaviria</taxon>
        <taxon>Heunggongvirae</taxon>
        <taxon>Uroviricota</taxon>
        <taxon>Caudoviricetes</taxon>
    </lineage>
</organism>
<protein>
    <submittedName>
        <fullName evidence="1">Uncharacterized protein</fullName>
    </submittedName>
</protein>
<evidence type="ECO:0000313" key="1">
    <source>
        <dbReference type="EMBL" id="XCD08287.1"/>
    </source>
</evidence>
<sequence>MIWSNLNRNIEQLHFIKPDMSNGHYLASNVECYGSDDVRPV</sequence>
<accession>A0AAU8B7H2</accession>
<name>A0AAU8B7H2_9CAUD</name>
<proteinExistence type="predicted"/>
<dbReference type="EMBL" id="PP511876">
    <property type="protein sequence ID" value="XCD08287.1"/>
    <property type="molecule type" value="Genomic_DNA"/>
</dbReference>
<reference evidence="1" key="1">
    <citation type="submission" date="2024-03" db="EMBL/GenBank/DDBJ databases">
        <title>Diverse circular DNA viruses in blood, oral, and fecal samples of captive lemurs.</title>
        <authorList>
            <person name="Paietta E.N."/>
            <person name="Kraberger S."/>
            <person name="Lund M.C."/>
            <person name="Custer J.M."/>
            <person name="Vargas K.M."/>
            <person name="Ehmke E.E."/>
            <person name="Yoder A.D."/>
            <person name="Varsani A."/>
        </authorList>
    </citation>
    <scope>NUCLEOTIDE SEQUENCE</scope>
    <source>
        <strain evidence="1">Duke_30FF_63</strain>
    </source>
</reference>